<evidence type="ECO:0008006" key="3">
    <source>
        <dbReference type="Google" id="ProtNLM"/>
    </source>
</evidence>
<reference evidence="1 2" key="1">
    <citation type="submission" date="2017-05" db="EMBL/GenBank/DDBJ databases">
        <title>Genome Analysis of Maritalea myrionectae HL2708#5.</title>
        <authorList>
            <consortium name="Cotde Inc.-PKNU"/>
            <person name="Jang D."/>
            <person name="Oh H.-M."/>
        </authorList>
    </citation>
    <scope>NUCLEOTIDE SEQUENCE [LARGE SCALE GENOMIC DNA]</scope>
    <source>
        <strain evidence="1 2">HL2708#5</strain>
    </source>
</reference>
<protein>
    <recommendedName>
        <fullName evidence="3">DUF177 domain-containing protein</fullName>
    </recommendedName>
</protein>
<dbReference type="STRING" id="1122213.GCA_000423365_02597"/>
<accession>A0A2R4MFJ7</accession>
<organism evidence="1 2">
    <name type="scientific">Maritalea myrionectae</name>
    <dbReference type="NCBI Taxonomy" id="454601"/>
    <lineage>
        <taxon>Bacteria</taxon>
        <taxon>Pseudomonadati</taxon>
        <taxon>Pseudomonadota</taxon>
        <taxon>Alphaproteobacteria</taxon>
        <taxon>Hyphomicrobiales</taxon>
        <taxon>Devosiaceae</taxon>
        <taxon>Maritalea</taxon>
    </lineage>
</organism>
<dbReference type="EMBL" id="CP021330">
    <property type="protein sequence ID" value="AVX04792.1"/>
    <property type="molecule type" value="Genomic_DNA"/>
</dbReference>
<dbReference type="Proteomes" id="UP000258927">
    <property type="component" value="Chromosome"/>
</dbReference>
<dbReference type="AlphaFoldDB" id="A0A2R4MFJ7"/>
<dbReference type="RefSeq" id="WP_117395925.1">
    <property type="nucleotide sequence ID" value="NZ_CP021330.1"/>
</dbReference>
<evidence type="ECO:0000313" key="2">
    <source>
        <dbReference type="Proteomes" id="UP000258927"/>
    </source>
</evidence>
<name>A0A2R4MFJ7_9HYPH</name>
<gene>
    <name evidence="1" type="ORF">MXMO3_02279</name>
</gene>
<keyword evidence="2" id="KW-1185">Reference proteome</keyword>
<proteinExistence type="predicted"/>
<dbReference type="KEGG" id="mmyr:MXMO3_02279"/>
<sequence>MAAQNLNEMLDLEVRLSEVPRDGRDYDFEADDAIKELLVEETKLSSVEAFQGKIAVRPFRGGYQATGQGTAIVEQACVVTLEPVKEDVTLDFERIYMPGKPPVVDVPPNAEVFVNLDSEPDQDWFEGDYIDLAPMVVETLLLSLNPYPRKEDAELADIQDDDDDSNESPFAALAALKDKK</sequence>
<evidence type="ECO:0000313" key="1">
    <source>
        <dbReference type="EMBL" id="AVX04792.1"/>
    </source>
</evidence>
<dbReference type="Pfam" id="PF02620">
    <property type="entry name" value="YceD"/>
    <property type="match status" value="1"/>
</dbReference>
<dbReference type="InterPro" id="IPR003772">
    <property type="entry name" value="YceD"/>
</dbReference>